<reference evidence="1" key="2">
    <citation type="submission" date="2020-11" db="EMBL/GenBank/DDBJ databases">
        <authorList>
            <person name="McCartney M.A."/>
            <person name="Auch B."/>
            <person name="Kono T."/>
            <person name="Mallez S."/>
            <person name="Becker A."/>
            <person name="Gohl D.M."/>
            <person name="Silverstein K.A.T."/>
            <person name="Koren S."/>
            <person name="Bechman K.B."/>
            <person name="Herman A."/>
            <person name="Abrahante J.E."/>
            <person name="Garbe J."/>
        </authorList>
    </citation>
    <scope>NUCLEOTIDE SEQUENCE</scope>
    <source>
        <strain evidence="1">Duluth1</strain>
        <tissue evidence="1">Whole animal</tissue>
    </source>
</reference>
<comment type="caution">
    <text evidence="1">The sequence shown here is derived from an EMBL/GenBank/DDBJ whole genome shotgun (WGS) entry which is preliminary data.</text>
</comment>
<keyword evidence="2" id="KW-1185">Reference proteome</keyword>
<evidence type="ECO:0000313" key="2">
    <source>
        <dbReference type="Proteomes" id="UP000828390"/>
    </source>
</evidence>
<protein>
    <submittedName>
        <fullName evidence="1">Uncharacterized protein</fullName>
    </submittedName>
</protein>
<dbReference type="Proteomes" id="UP000828390">
    <property type="component" value="Unassembled WGS sequence"/>
</dbReference>
<gene>
    <name evidence="1" type="ORF">DPMN_067509</name>
</gene>
<organism evidence="1 2">
    <name type="scientific">Dreissena polymorpha</name>
    <name type="common">Zebra mussel</name>
    <name type="synonym">Mytilus polymorpha</name>
    <dbReference type="NCBI Taxonomy" id="45954"/>
    <lineage>
        <taxon>Eukaryota</taxon>
        <taxon>Metazoa</taxon>
        <taxon>Spiralia</taxon>
        <taxon>Lophotrochozoa</taxon>
        <taxon>Mollusca</taxon>
        <taxon>Bivalvia</taxon>
        <taxon>Autobranchia</taxon>
        <taxon>Heteroconchia</taxon>
        <taxon>Euheterodonta</taxon>
        <taxon>Imparidentia</taxon>
        <taxon>Neoheterodontei</taxon>
        <taxon>Myida</taxon>
        <taxon>Dreissenoidea</taxon>
        <taxon>Dreissenidae</taxon>
        <taxon>Dreissena</taxon>
    </lineage>
</organism>
<reference evidence="1" key="1">
    <citation type="journal article" date="2019" name="bioRxiv">
        <title>The Genome of the Zebra Mussel, Dreissena polymorpha: A Resource for Invasive Species Research.</title>
        <authorList>
            <person name="McCartney M.A."/>
            <person name="Auch B."/>
            <person name="Kono T."/>
            <person name="Mallez S."/>
            <person name="Zhang Y."/>
            <person name="Obille A."/>
            <person name="Becker A."/>
            <person name="Abrahante J.E."/>
            <person name="Garbe J."/>
            <person name="Badalamenti J.P."/>
            <person name="Herman A."/>
            <person name="Mangelson H."/>
            <person name="Liachko I."/>
            <person name="Sullivan S."/>
            <person name="Sone E.D."/>
            <person name="Koren S."/>
            <person name="Silverstein K.A.T."/>
            <person name="Beckman K.B."/>
            <person name="Gohl D.M."/>
        </authorList>
    </citation>
    <scope>NUCLEOTIDE SEQUENCE</scope>
    <source>
        <strain evidence="1">Duluth1</strain>
        <tissue evidence="1">Whole animal</tissue>
    </source>
</reference>
<sequence>MVTTRITDHLTKTMTLTEKIAIVNTEMSGTYTTGTTKITETEETLIMMLAETEYLNLKITALIIEN</sequence>
<dbReference type="EMBL" id="JAIWYP010000014">
    <property type="protein sequence ID" value="KAH3708070.1"/>
    <property type="molecule type" value="Genomic_DNA"/>
</dbReference>
<dbReference type="AlphaFoldDB" id="A0A9D3YZT5"/>
<evidence type="ECO:0000313" key="1">
    <source>
        <dbReference type="EMBL" id="KAH3708070.1"/>
    </source>
</evidence>
<accession>A0A9D3YZT5</accession>
<proteinExistence type="predicted"/>
<name>A0A9D3YZT5_DREPO</name>